<proteinExistence type="predicted"/>
<dbReference type="Proteomes" id="UP000318571">
    <property type="component" value="Chromosome 1"/>
</dbReference>
<reference evidence="1 2" key="1">
    <citation type="journal article" date="2018" name="Nat. Ecol. Evol.">
        <title>Genomic signatures of mitonuclear coevolution across populations of Tigriopus californicus.</title>
        <authorList>
            <person name="Barreto F.S."/>
            <person name="Watson E.T."/>
            <person name="Lima T.G."/>
            <person name="Willett C.S."/>
            <person name="Edmands S."/>
            <person name="Li W."/>
            <person name="Burton R.S."/>
        </authorList>
    </citation>
    <scope>NUCLEOTIDE SEQUENCE [LARGE SCALE GENOMIC DNA]</scope>
    <source>
        <strain evidence="1 2">San Diego</strain>
    </source>
</reference>
<name>A0A553NUS5_TIGCA</name>
<gene>
    <name evidence="1" type="ORF">TCAL_01374</name>
</gene>
<keyword evidence="2" id="KW-1185">Reference proteome</keyword>
<accession>A0A553NUS5</accession>
<sequence>MGDQVLKHFIFSLQPCFGSREGMVTSRSVISWLCLVTISANLILASPLSHGGSTQHDGLDSKLASNPSSNDLFWANRGKKSDIPENIIETDMDVPLSKYRQRRSLKVLRPNSFMNLYVPKEARGKRGSGSLRALRPNSFLFPSMHNEKRDGPLFNRPNSHLFPFMKSQGKRSGDLRSMRPNSFLFPMPKRSSTFFAGRGKKDDPEWNMKNEDMSTFFAGRGRRFDEEDDSLEQIAEDYDQNMDDMNMIKRDYNDEDVMGSFFAGRGKKSGSFFAGRGKREIAKKDADEDLTFWAVRG</sequence>
<dbReference type="EMBL" id="VCGU01000010">
    <property type="protein sequence ID" value="TRY69174.1"/>
    <property type="molecule type" value="Genomic_DNA"/>
</dbReference>
<organism evidence="1 2">
    <name type="scientific">Tigriopus californicus</name>
    <name type="common">Marine copepod</name>
    <dbReference type="NCBI Taxonomy" id="6832"/>
    <lineage>
        <taxon>Eukaryota</taxon>
        <taxon>Metazoa</taxon>
        <taxon>Ecdysozoa</taxon>
        <taxon>Arthropoda</taxon>
        <taxon>Crustacea</taxon>
        <taxon>Multicrustacea</taxon>
        <taxon>Hexanauplia</taxon>
        <taxon>Copepoda</taxon>
        <taxon>Harpacticoida</taxon>
        <taxon>Harpacticidae</taxon>
        <taxon>Tigriopus</taxon>
    </lineage>
</organism>
<evidence type="ECO:0000313" key="1">
    <source>
        <dbReference type="EMBL" id="TRY69174.1"/>
    </source>
</evidence>
<protein>
    <submittedName>
        <fullName evidence="1">Uncharacterized protein</fullName>
    </submittedName>
</protein>
<dbReference type="AlphaFoldDB" id="A0A553NUS5"/>
<evidence type="ECO:0000313" key="2">
    <source>
        <dbReference type="Proteomes" id="UP000318571"/>
    </source>
</evidence>
<comment type="caution">
    <text evidence="1">The sequence shown here is derived from an EMBL/GenBank/DDBJ whole genome shotgun (WGS) entry which is preliminary data.</text>
</comment>